<organism evidence="1 2">
    <name type="scientific">Penicillium camemberti (strain FM 013)</name>
    <dbReference type="NCBI Taxonomy" id="1429867"/>
    <lineage>
        <taxon>Eukaryota</taxon>
        <taxon>Fungi</taxon>
        <taxon>Dikarya</taxon>
        <taxon>Ascomycota</taxon>
        <taxon>Pezizomycotina</taxon>
        <taxon>Eurotiomycetes</taxon>
        <taxon>Eurotiomycetidae</taxon>
        <taxon>Eurotiales</taxon>
        <taxon>Aspergillaceae</taxon>
        <taxon>Penicillium</taxon>
    </lineage>
</organism>
<sequence>MKASPIRRILKHQHTRLQDALHPAADQFKVPHDLQRVVSQGVFIGILENGRQPPPQETDISSSITVGEYGGARCTLPRQSRYLCTWIGSIFHLGPNANPSLRCDDR</sequence>
<reference evidence="1 2" key="1">
    <citation type="journal article" date="2014" name="Nat. Commun.">
        <title>Multiple recent horizontal transfers of a large genomic region in cheese making fungi.</title>
        <authorList>
            <person name="Cheeseman K."/>
            <person name="Ropars J."/>
            <person name="Renault P."/>
            <person name="Dupont J."/>
            <person name="Gouzy J."/>
            <person name="Branca A."/>
            <person name="Abraham A.L."/>
            <person name="Ceppi M."/>
            <person name="Conseiller E."/>
            <person name="Debuchy R."/>
            <person name="Malagnac F."/>
            <person name="Goarin A."/>
            <person name="Silar P."/>
            <person name="Lacoste S."/>
            <person name="Sallet E."/>
            <person name="Bensimon A."/>
            <person name="Giraud T."/>
            <person name="Brygoo Y."/>
        </authorList>
    </citation>
    <scope>NUCLEOTIDE SEQUENCE [LARGE SCALE GENOMIC DNA]</scope>
    <source>
        <strain evidence="2">FM 013</strain>
    </source>
</reference>
<protein>
    <submittedName>
        <fullName evidence="1">Str. FM013</fullName>
    </submittedName>
</protein>
<dbReference type="EMBL" id="HG793142">
    <property type="protein sequence ID" value="CRL23204.1"/>
    <property type="molecule type" value="Genomic_DNA"/>
</dbReference>
<dbReference type="AlphaFoldDB" id="A0A0G4PA98"/>
<gene>
    <name evidence="1" type="ORF">PCAMFM013_S009g000144</name>
</gene>
<accession>A0A0G4PA98</accession>
<name>A0A0G4PA98_PENC3</name>
<proteinExistence type="predicted"/>
<evidence type="ECO:0000313" key="2">
    <source>
        <dbReference type="Proteomes" id="UP000053732"/>
    </source>
</evidence>
<keyword evidence="2" id="KW-1185">Reference proteome</keyword>
<evidence type="ECO:0000313" key="1">
    <source>
        <dbReference type="EMBL" id="CRL23204.1"/>
    </source>
</evidence>
<dbReference type="Proteomes" id="UP000053732">
    <property type="component" value="Unassembled WGS sequence"/>
</dbReference>